<proteinExistence type="predicted"/>
<dbReference type="SUPFAM" id="SSF118290">
    <property type="entry name" value="WRKY DNA-binding domain"/>
    <property type="match status" value="1"/>
</dbReference>
<dbReference type="InterPro" id="IPR044810">
    <property type="entry name" value="WRKY_plant"/>
</dbReference>
<evidence type="ECO:0000256" key="5">
    <source>
        <dbReference type="ARBA" id="ARBA00023242"/>
    </source>
</evidence>
<dbReference type="GO" id="GO:0003700">
    <property type="term" value="F:DNA-binding transcription factor activity"/>
    <property type="evidence" value="ECO:0000318"/>
    <property type="project" value="GO_Central"/>
</dbReference>
<keyword evidence="9" id="KW-1185">Reference proteome</keyword>
<evidence type="ECO:0000259" key="7">
    <source>
        <dbReference type="PROSITE" id="PS50811"/>
    </source>
</evidence>
<dbReference type="EMBL" id="KK784896">
    <property type="protein sequence ID" value="KDO67551.1"/>
    <property type="molecule type" value="Genomic_DNA"/>
</dbReference>
<dbReference type="SMR" id="A0A067FWF7"/>
<dbReference type="PANTHER" id="PTHR32096">
    <property type="entry name" value="WRKY TRANSCRIPTION FACTOR 30-RELATED-RELATED"/>
    <property type="match status" value="1"/>
</dbReference>
<reference evidence="8 9" key="1">
    <citation type="submission" date="2014-04" db="EMBL/GenBank/DDBJ databases">
        <authorList>
            <consortium name="International Citrus Genome Consortium"/>
            <person name="Gmitter F."/>
            <person name="Chen C."/>
            <person name="Farmerie W."/>
            <person name="Harkins T."/>
            <person name="Desany B."/>
            <person name="Mohiuddin M."/>
            <person name="Kodira C."/>
            <person name="Borodovsky M."/>
            <person name="Lomsadze A."/>
            <person name="Burns P."/>
            <person name="Jenkins J."/>
            <person name="Prochnik S."/>
            <person name="Shu S."/>
            <person name="Chapman J."/>
            <person name="Pitluck S."/>
            <person name="Schmutz J."/>
            <person name="Rokhsar D."/>
        </authorList>
    </citation>
    <scope>NUCLEOTIDE SEQUENCE</scope>
</reference>
<dbReference type="InterPro" id="IPR003657">
    <property type="entry name" value="WRKY_dom"/>
</dbReference>
<evidence type="ECO:0000256" key="6">
    <source>
        <dbReference type="SAM" id="MobiDB-lite"/>
    </source>
</evidence>
<dbReference type="GO" id="GO:0042742">
    <property type="term" value="P:defense response to bacterium"/>
    <property type="evidence" value="ECO:0000318"/>
    <property type="project" value="GO_Central"/>
</dbReference>
<feature type="compositionally biased region" description="Basic and acidic residues" evidence="6">
    <location>
        <begin position="91"/>
        <end position="114"/>
    </location>
</feature>
<evidence type="ECO:0000256" key="2">
    <source>
        <dbReference type="ARBA" id="ARBA00023015"/>
    </source>
</evidence>
<dbReference type="Pfam" id="PF03106">
    <property type="entry name" value="WRKY"/>
    <property type="match status" value="1"/>
</dbReference>
<dbReference type="AlphaFoldDB" id="A0A067FWF7"/>
<dbReference type="PROSITE" id="PS50811">
    <property type="entry name" value="WRKY"/>
    <property type="match status" value="1"/>
</dbReference>
<keyword evidence="4" id="KW-0804">Transcription</keyword>
<comment type="subcellular location">
    <subcellularLocation>
        <location evidence="1">Nucleus</location>
    </subcellularLocation>
</comment>
<protein>
    <recommendedName>
        <fullName evidence="7">WRKY domain-containing protein</fullName>
    </recommendedName>
</protein>
<dbReference type="eggNOG" id="ENOG502RYCZ">
    <property type="taxonomic scope" value="Eukaryota"/>
</dbReference>
<dbReference type="GO" id="GO:1900457">
    <property type="term" value="P:regulation of brassinosteroid mediated signaling pathway"/>
    <property type="evidence" value="ECO:0000318"/>
    <property type="project" value="GO_Central"/>
</dbReference>
<dbReference type="GO" id="GO:0000976">
    <property type="term" value="F:transcription cis-regulatory region binding"/>
    <property type="evidence" value="ECO:0000318"/>
    <property type="project" value="GO_Central"/>
</dbReference>
<evidence type="ECO:0000256" key="1">
    <source>
        <dbReference type="ARBA" id="ARBA00004123"/>
    </source>
</evidence>
<accession>A0A067FWF7</accession>
<evidence type="ECO:0000313" key="8">
    <source>
        <dbReference type="EMBL" id="KDO67551.1"/>
    </source>
</evidence>
<organism evidence="8 9">
    <name type="scientific">Citrus sinensis</name>
    <name type="common">Sweet orange</name>
    <name type="synonym">Citrus aurantium var. sinensis</name>
    <dbReference type="NCBI Taxonomy" id="2711"/>
    <lineage>
        <taxon>Eukaryota</taxon>
        <taxon>Viridiplantae</taxon>
        <taxon>Streptophyta</taxon>
        <taxon>Embryophyta</taxon>
        <taxon>Tracheophyta</taxon>
        <taxon>Spermatophyta</taxon>
        <taxon>Magnoliopsida</taxon>
        <taxon>eudicotyledons</taxon>
        <taxon>Gunneridae</taxon>
        <taxon>Pentapetalae</taxon>
        <taxon>rosids</taxon>
        <taxon>malvids</taxon>
        <taxon>Sapindales</taxon>
        <taxon>Rutaceae</taxon>
        <taxon>Aurantioideae</taxon>
        <taxon>Citrus</taxon>
    </lineage>
</organism>
<name>A0A067FWF7_CITSI</name>
<gene>
    <name evidence="8" type="ORF">CISIN_1g021598mg</name>
</gene>
<dbReference type="Gene3D" id="2.20.25.80">
    <property type="entry name" value="WRKY domain"/>
    <property type="match status" value="1"/>
</dbReference>
<feature type="domain" description="WRKY" evidence="7">
    <location>
        <begin position="130"/>
        <end position="193"/>
    </location>
</feature>
<dbReference type="Proteomes" id="UP000027120">
    <property type="component" value="Unassembled WGS sequence"/>
</dbReference>
<dbReference type="STRING" id="2711.A0A067FWF7"/>
<dbReference type="GO" id="GO:0009862">
    <property type="term" value="P:systemic acquired resistance, salicylic acid mediated signaling pathway"/>
    <property type="evidence" value="ECO:0000318"/>
    <property type="project" value="GO_Central"/>
</dbReference>
<keyword evidence="3" id="KW-0238">DNA-binding</keyword>
<dbReference type="InterPro" id="IPR036576">
    <property type="entry name" value="WRKY_dom_sf"/>
</dbReference>
<dbReference type="PANTHER" id="PTHR32096:SF83">
    <property type="entry name" value="WRKY TRANSCRIPTION FACTOR 54-RELATED"/>
    <property type="match status" value="1"/>
</dbReference>
<dbReference type="SMART" id="SM00774">
    <property type="entry name" value="WRKY"/>
    <property type="match status" value="1"/>
</dbReference>
<keyword evidence="5" id="KW-0539">Nucleus</keyword>
<sequence length="310" mass="35165">MGTLCSEKTSREKMAKELVKGKKFAHQLQFLLQKPFEEDGLVSAEDLVVKILRSFTQTLSVLGTTVTTSSCDDDHEKYQQQQANSCNVNSDDYRRRSEDSGESKKRPAAKDSVSKRGCYKRKKNSQTWTVVSSTSNDGHAWRKYGQKEILNTKHPRSYFRCTHKYVQGCRATKQVQRRDDDPQMYDTTYIGHHTCRDIISFPQIVAESSEPNWGSTISTGGSFVVSSSSSIPTEEIKQECKEETTSTDHQDLSSLDSIVWEDFVSFQSSDEPEAAAMVFSCNNNKMISSHSLDMYNDFEHGFHFDDSGIF</sequence>
<dbReference type="GO" id="GO:0006355">
    <property type="term" value="P:regulation of DNA-templated transcription"/>
    <property type="evidence" value="ECO:0000318"/>
    <property type="project" value="GO_Central"/>
</dbReference>
<evidence type="ECO:0000256" key="4">
    <source>
        <dbReference type="ARBA" id="ARBA00023163"/>
    </source>
</evidence>
<dbReference type="PaxDb" id="2711-XP_006486150.1"/>
<feature type="region of interest" description="Disordered" evidence="6">
    <location>
        <begin position="79"/>
        <end position="116"/>
    </location>
</feature>
<evidence type="ECO:0000256" key="3">
    <source>
        <dbReference type="ARBA" id="ARBA00023125"/>
    </source>
</evidence>
<evidence type="ECO:0000313" key="9">
    <source>
        <dbReference type="Proteomes" id="UP000027120"/>
    </source>
</evidence>
<dbReference type="GO" id="GO:0005634">
    <property type="term" value="C:nucleus"/>
    <property type="evidence" value="ECO:0000318"/>
    <property type="project" value="GO_Central"/>
</dbReference>
<feature type="compositionally biased region" description="Polar residues" evidence="6">
    <location>
        <begin position="79"/>
        <end position="90"/>
    </location>
</feature>
<keyword evidence="2" id="KW-0805">Transcription regulation</keyword>